<evidence type="ECO:0000313" key="10">
    <source>
        <dbReference type="EMBL" id="AOZ63691.1"/>
    </source>
</evidence>
<dbReference type="Gene3D" id="1.10.150.870">
    <property type="match status" value="1"/>
</dbReference>
<dbReference type="InterPro" id="IPR004805">
    <property type="entry name" value="DnaE2/DnaE/PolC"/>
</dbReference>
<dbReference type="SUPFAM" id="SSF51294">
    <property type="entry name" value="Hedgehog/intein (Hint) domain"/>
    <property type="match status" value="1"/>
</dbReference>
<dbReference type="InterPro" id="IPR030934">
    <property type="entry name" value="Intein_C"/>
</dbReference>
<organism evidence="10 11">
    <name type="scientific">Rhodococcus phage Weasels2</name>
    <dbReference type="NCBI Taxonomy" id="1897437"/>
    <lineage>
        <taxon>Viruses</taxon>
        <taxon>Duplodnaviria</taxon>
        <taxon>Heunggongvirae</taxon>
        <taxon>Uroviricota</taxon>
        <taxon>Caudoviricetes</taxon>
        <taxon>Weaselvirus</taxon>
        <taxon>Weaselvirus weasel</taxon>
    </lineage>
</organism>
<evidence type="ECO:0000256" key="6">
    <source>
        <dbReference type="ARBA" id="ARBA00049244"/>
    </source>
</evidence>
<dbReference type="InterPro" id="IPR011708">
    <property type="entry name" value="DNA_pol3_alpha_NTPase_dom"/>
</dbReference>
<evidence type="ECO:0000256" key="3">
    <source>
        <dbReference type="ARBA" id="ARBA00022695"/>
    </source>
</evidence>
<dbReference type="Pfam" id="PF14579">
    <property type="entry name" value="HHH_6"/>
    <property type="match status" value="1"/>
</dbReference>
<dbReference type="InterPro" id="IPR041931">
    <property type="entry name" value="DNA_pol3_alpha_thumb_dom"/>
</dbReference>
<dbReference type="GO" id="GO:0003887">
    <property type="term" value="F:DNA-directed DNA polymerase activity"/>
    <property type="evidence" value="ECO:0007669"/>
    <property type="project" value="UniProtKB-KW"/>
</dbReference>
<dbReference type="Pfam" id="PF07733">
    <property type="entry name" value="DNA_pol3_alpha"/>
    <property type="match status" value="1"/>
</dbReference>
<name>A0A1I9SA85_9CAUD</name>
<keyword evidence="2" id="KW-0808">Transferase</keyword>
<gene>
    <name evidence="10" type="ORF">SEA_WEASELS2_102</name>
</gene>
<keyword evidence="4" id="KW-0235">DNA replication</keyword>
<evidence type="ECO:0000256" key="4">
    <source>
        <dbReference type="ARBA" id="ARBA00022705"/>
    </source>
</evidence>
<reference evidence="11" key="1">
    <citation type="submission" date="2016-08" db="EMBL/GenBank/DDBJ databases">
        <authorList>
            <person name="Seilhamer J.J."/>
        </authorList>
    </citation>
    <scope>NUCLEOTIDE SEQUENCE [LARGE SCALE GENOMIC DNA]</scope>
</reference>
<dbReference type="Proteomes" id="UP000224902">
    <property type="component" value="Segment"/>
</dbReference>
<evidence type="ECO:0000259" key="8">
    <source>
        <dbReference type="Pfam" id="PF14579"/>
    </source>
</evidence>
<dbReference type="PANTHER" id="PTHR32294">
    <property type="entry name" value="DNA POLYMERASE III SUBUNIT ALPHA"/>
    <property type="match status" value="1"/>
</dbReference>
<dbReference type="GO" id="GO:0008408">
    <property type="term" value="F:3'-5' exonuclease activity"/>
    <property type="evidence" value="ECO:0007669"/>
    <property type="project" value="InterPro"/>
</dbReference>
<feature type="domain" description="Bacterial DNA polymerase III alpha subunit NTPase" evidence="7">
    <location>
        <begin position="29"/>
        <end position="279"/>
    </location>
</feature>
<dbReference type="PROSITE" id="PS50818">
    <property type="entry name" value="INTEIN_C_TER"/>
    <property type="match status" value="1"/>
</dbReference>
<evidence type="ECO:0000313" key="11">
    <source>
        <dbReference type="Proteomes" id="UP000224902"/>
    </source>
</evidence>
<dbReference type="EMBL" id="KX774321">
    <property type="protein sequence ID" value="AOZ63691.1"/>
    <property type="molecule type" value="Genomic_DNA"/>
</dbReference>
<dbReference type="InterPro" id="IPR040982">
    <property type="entry name" value="DNA_pol3_finger"/>
</dbReference>
<dbReference type="EC" id="2.7.7.7" evidence="1"/>
<sequence length="947" mass="108060">MAKVKQAYTLYKNLETLPEPEGKDIEGLLREICKRGMTKRKLDGKQEYEDQLEEELELILRKKFGVYFIILWDILRYARREGIPIGAGRGSAAGSLVCYVMEITEVDPLEHNLLFWRFLSEERDGYPDVDVDIAHRYRSKLKRYVEDKYGSENVASITTFSYYSAKSAIKAACRIMKVPFSESNALVKNIETMDDFRKERYREFHTKYPEVYKIAKGLEGMIEKAGYHAAATIITKQKLTDLTSIESRAVKGEEFRQPTIALTKDDAEELGFIKYDFLGLVNLTVVDDCVKMIRKNYGRIIDPLKIRPDDDKVFKMISDGHTLGVFQAEASASTKVIKEMGIENFGDLVASNALVRPGAWKAFGKDYIARKKGYKKVTFPTPESEEYLKDTYGFYLFQEQTMLICTDIAGLSKTDADKIRKLTAHKEDPITLAPFKEAFLNGARKKVSQEQAEKLWADIELTAEYSFNKCLAEDTLVDIMIDDDESDELSYETCTLEQVYNLFSDFGSSVDFYVKGPEFINGIKVGPDTWHLIKGVHNNGVKDVWRVWTDSETYIDATATHRHRLSKNWKIAAHIHQNDEIWTDTGKKTVAGKRYAGMVQTYDLELADEPHAFYANGFLTHNSHSVAYSDLSYTTAYLKYYYPAEFMTALLNNEEDNNSISNYLSECKRLGITVKTPDVNKSGIGYTTDGTTIYIGLANIKYISDKLAERVIDMRPFTSYKDMCDRMMTKGSGLTTRVIDSLNKVGATDFKDHKVNHDDCKEFWYEYLGIASFDSAIITDEMWTRITRLEDFEDRATGIVVGFVQDIKQKGWIRIDITDGTGQTGFFVDEDHGLEKGKRYLFAIANNSMLKAINLEDKTPNVITEYLQGYMDDNTWIIAAKSRTTKNGKLMGTMIYSIRGELRSCSIFESEMMMMKGKFGPGAKVRIALNSSPKWGDSLKKIIRDER</sequence>
<keyword evidence="11" id="KW-1185">Reference proteome</keyword>
<keyword evidence="3" id="KW-0548">Nucleotidyltransferase</keyword>
<proteinExistence type="predicted"/>
<dbReference type="GO" id="GO:0006260">
    <property type="term" value="P:DNA replication"/>
    <property type="evidence" value="ECO:0007669"/>
    <property type="project" value="UniProtKB-KW"/>
</dbReference>
<dbReference type="Gene3D" id="1.10.10.1600">
    <property type="entry name" value="Bacterial DNA polymerase III alpha subunit, thumb domain"/>
    <property type="match status" value="1"/>
</dbReference>
<feature type="domain" description="DNA polymerase III alpha subunit finger" evidence="9">
    <location>
        <begin position="282"/>
        <end position="446"/>
    </location>
</feature>
<dbReference type="Pfam" id="PF17657">
    <property type="entry name" value="DNA_pol3_finger"/>
    <property type="match status" value="1"/>
</dbReference>
<dbReference type="InterPro" id="IPR029460">
    <property type="entry name" value="DNAPol_HHH"/>
</dbReference>
<evidence type="ECO:0000256" key="5">
    <source>
        <dbReference type="ARBA" id="ARBA00022932"/>
    </source>
</evidence>
<dbReference type="InterPro" id="IPR036844">
    <property type="entry name" value="Hint_dom_sf"/>
</dbReference>
<dbReference type="OrthoDB" id="46at10239"/>
<dbReference type="NCBIfam" id="TIGR01443">
    <property type="entry name" value="intein_Cterm"/>
    <property type="match status" value="1"/>
</dbReference>
<evidence type="ECO:0000259" key="7">
    <source>
        <dbReference type="Pfam" id="PF07733"/>
    </source>
</evidence>
<accession>A0A1I9SA85</accession>
<protein>
    <recommendedName>
        <fullName evidence="1">DNA-directed DNA polymerase</fullName>
        <ecNumber evidence="1">2.7.7.7</ecNumber>
    </recommendedName>
</protein>
<evidence type="ECO:0000259" key="9">
    <source>
        <dbReference type="Pfam" id="PF17657"/>
    </source>
</evidence>
<evidence type="ECO:0000256" key="2">
    <source>
        <dbReference type="ARBA" id="ARBA00022679"/>
    </source>
</evidence>
<evidence type="ECO:0000256" key="1">
    <source>
        <dbReference type="ARBA" id="ARBA00012417"/>
    </source>
</evidence>
<comment type="catalytic activity">
    <reaction evidence="6">
        <text>DNA(n) + a 2'-deoxyribonucleoside 5'-triphosphate = DNA(n+1) + diphosphate</text>
        <dbReference type="Rhea" id="RHEA:22508"/>
        <dbReference type="Rhea" id="RHEA-COMP:17339"/>
        <dbReference type="Rhea" id="RHEA-COMP:17340"/>
        <dbReference type="ChEBI" id="CHEBI:33019"/>
        <dbReference type="ChEBI" id="CHEBI:61560"/>
        <dbReference type="ChEBI" id="CHEBI:173112"/>
        <dbReference type="EC" id="2.7.7.7"/>
    </reaction>
</comment>
<feature type="domain" description="DNA polymerase helix-hairpin-helix motif" evidence="8">
    <location>
        <begin position="671"/>
        <end position="750"/>
    </location>
</feature>
<dbReference type="PANTHER" id="PTHR32294:SF0">
    <property type="entry name" value="DNA POLYMERASE III SUBUNIT ALPHA"/>
    <property type="match status" value="1"/>
</dbReference>
<keyword evidence="5" id="KW-0239">DNA-directed DNA polymerase</keyword>